<comment type="caution">
    <text evidence="2">The sequence shown here is derived from an EMBL/GenBank/DDBJ whole genome shotgun (WGS) entry which is preliminary data.</text>
</comment>
<dbReference type="AlphaFoldDB" id="A0A4Z1A5N5"/>
<proteinExistence type="predicted"/>
<accession>A0A4Z1A5N5</accession>
<keyword evidence="3" id="KW-1185">Reference proteome</keyword>
<gene>
    <name evidence="2" type="ORF">EHQ69_07190</name>
</gene>
<dbReference type="Proteomes" id="UP000298263">
    <property type="component" value="Unassembled WGS sequence"/>
</dbReference>
<feature type="signal peptide" evidence="1">
    <location>
        <begin position="1"/>
        <end position="18"/>
    </location>
</feature>
<name>A0A4Z1A5N5_9LEPT</name>
<evidence type="ECO:0000313" key="3">
    <source>
        <dbReference type="Proteomes" id="UP000298263"/>
    </source>
</evidence>
<dbReference type="OrthoDB" id="333041at2"/>
<evidence type="ECO:0000313" key="2">
    <source>
        <dbReference type="EMBL" id="TGL94242.1"/>
    </source>
</evidence>
<evidence type="ECO:0000256" key="1">
    <source>
        <dbReference type="SAM" id="SignalP"/>
    </source>
</evidence>
<evidence type="ECO:0008006" key="4">
    <source>
        <dbReference type="Google" id="ProtNLM"/>
    </source>
</evidence>
<feature type="chain" id="PRO_5043205235" description="PEGA domain-containing protein" evidence="1">
    <location>
        <begin position="19"/>
        <end position="302"/>
    </location>
</feature>
<dbReference type="EMBL" id="RQGP01000010">
    <property type="protein sequence ID" value="TGL94242.1"/>
    <property type="molecule type" value="Genomic_DNA"/>
</dbReference>
<sequence length="302" mass="34577">MKKNILLVFLVLNCATLAKDYMPKDYSFSTNEVDTSFYVDGEKVSETILEIPIPKVPDKTIKIRAVKTGFKPEEVELRYQFNPIVHLNGLFLIFYPVGVLVDYYNDAFYHYSAEKNYFVMQKDSNFTENDMSKSYVSYEEKRGNLKFANGYFATNRATKIFSIARFEKGEYIELANRKDSSIDNSNGILSVSQYQKNNGLDNRIGFLTPGKYRISAFFSYSVTEGRNIRTYEGKVNETTEFEVLPNALTILCTDFDQTKGKTVFQLYQSKSNPDLHKFSAPNLQNTGNQICPAIKGIDLKIN</sequence>
<reference evidence="2" key="1">
    <citation type="journal article" date="2019" name="PLoS Negl. Trop. Dis.">
        <title>Revisiting the worldwide diversity of Leptospira species in the environment.</title>
        <authorList>
            <person name="Vincent A.T."/>
            <person name="Schiettekatte O."/>
            <person name="Bourhy P."/>
            <person name="Veyrier F.J."/>
            <person name="Picardeau M."/>
        </authorList>
    </citation>
    <scope>NUCLEOTIDE SEQUENCE [LARGE SCALE GENOMIC DNA]</scope>
    <source>
        <strain evidence="2">201702422</strain>
    </source>
</reference>
<keyword evidence="1" id="KW-0732">Signal</keyword>
<dbReference type="RefSeq" id="WP_135587279.1">
    <property type="nucleotide sequence ID" value="NZ_RQGO01000019.1"/>
</dbReference>
<protein>
    <recommendedName>
        <fullName evidence="4">PEGA domain-containing protein</fullName>
    </recommendedName>
</protein>
<organism evidence="2 3">
    <name type="scientific">Leptospira congkakensis</name>
    <dbReference type="NCBI Taxonomy" id="2484932"/>
    <lineage>
        <taxon>Bacteria</taxon>
        <taxon>Pseudomonadati</taxon>
        <taxon>Spirochaetota</taxon>
        <taxon>Spirochaetia</taxon>
        <taxon>Leptospirales</taxon>
        <taxon>Leptospiraceae</taxon>
        <taxon>Leptospira</taxon>
    </lineage>
</organism>
<dbReference type="NCBIfam" id="NF047662">
    <property type="entry name" value="LEPBI_I2678_fam"/>
    <property type="match status" value="1"/>
</dbReference>